<sequence>MSELLGSQDSKPVSDCHPSPKYHLCEPSPDVLTSIIENQRAFRLATKRMTEIEIISEDFCENHPAHDSDIQIKIDRLEKLSPLLEELMHLCTKLTNLLKERLENPEIHIAIGKLSDSELNRAYASLKQNPNRQMRRELAQNSQDRDDCFCSSGRLLESSKVDNMNDKLGQSPPSYDMAASVRKASDSATSKPARSIVVNVPSAPPPPTSATQPSSSPSASGTSESIGQQLVSTPGFWALLIFLAVCLAGAGYLLWRRRASKGQDPENIPPDDVSAAEKAEKIPKGDSLKVPPPPVTTEDPKDPEAPKTPAPSKMVKLLGSGEVASATSSTRNLAHAAKEGLIDPPAGLTGLVF</sequence>
<evidence type="ECO:0000313" key="3">
    <source>
        <dbReference type="EMBL" id="CAP93824.1"/>
    </source>
</evidence>
<feature type="compositionally biased region" description="Polar residues" evidence="1">
    <location>
        <begin position="1"/>
        <end position="11"/>
    </location>
</feature>
<proteinExistence type="predicted"/>
<dbReference type="KEGG" id="pcs:N7525_010600"/>
<keyword evidence="2" id="KW-0472">Membrane</keyword>
<dbReference type="EMBL" id="AM920431">
    <property type="protein sequence ID" value="CAP93824.1"/>
    <property type="molecule type" value="Genomic_DNA"/>
</dbReference>
<feature type="compositionally biased region" description="Low complexity" evidence="1">
    <location>
        <begin position="209"/>
        <end position="225"/>
    </location>
</feature>
<dbReference type="HOGENOM" id="CLU_785510_0_0_1"/>
<feature type="compositionally biased region" description="Basic and acidic residues" evidence="1">
    <location>
        <begin position="275"/>
        <end position="287"/>
    </location>
</feature>
<keyword evidence="2" id="KW-0812">Transmembrane</keyword>
<accession>B6H9S0</accession>
<protein>
    <submittedName>
        <fullName evidence="3">Uncharacterized protein</fullName>
    </submittedName>
</protein>
<gene>
    <name evidence="3" type="ORF">Pc16g11540</name>
    <name evidence="3" type="ORF">PCH_Pc16g11540</name>
</gene>
<evidence type="ECO:0000313" key="4">
    <source>
        <dbReference type="Proteomes" id="UP000000724"/>
    </source>
</evidence>
<feature type="region of interest" description="Disordered" evidence="1">
    <location>
        <begin position="161"/>
        <end position="226"/>
    </location>
</feature>
<keyword evidence="2" id="KW-1133">Transmembrane helix</keyword>
<feature type="region of interest" description="Disordered" evidence="1">
    <location>
        <begin position="261"/>
        <end position="314"/>
    </location>
</feature>
<reference evidence="3 4" key="1">
    <citation type="journal article" date="2008" name="Nat. Biotechnol.">
        <title>Genome sequencing and analysis of the filamentous fungus Penicillium chrysogenum.</title>
        <authorList>
            <person name="van den Berg M.A."/>
            <person name="Albang R."/>
            <person name="Albermann K."/>
            <person name="Badger J.H."/>
            <person name="Daran J.-M."/>
            <person name="Driessen A.J.M."/>
            <person name="Garcia-Estrada C."/>
            <person name="Fedorova N.D."/>
            <person name="Harris D.M."/>
            <person name="Heijne W.H.M."/>
            <person name="Joardar V.S."/>
            <person name="Kiel J.A.K.W."/>
            <person name="Kovalchuk A."/>
            <person name="Martin J.F."/>
            <person name="Nierman W.C."/>
            <person name="Nijland J.G."/>
            <person name="Pronk J.T."/>
            <person name="Roubos J.A."/>
            <person name="van der Klei I.J."/>
            <person name="van Peij N.N.M.E."/>
            <person name="Veenhuis M."/>
            <person name="von Doehren H."/>
            <person name="Wagner C."/>
            <person name="Wortman J.R."/>
            <person name="Bovenberg R.A.L."/>
        </authorList>
    </citation>
    <scope>NUCLEOTIDE SEQUENCE [LARGE SCALE GENOMIC DNA]</scope>
    <source>
        <strain evidence="4">ATCC 28089 / DSM 1075 / NRRL 1951 / Wisconsin 54-1255</strain>
    </source>
</reference>
<feature type="region of interest" description="Disordered" evidence="1">
    <location>
        <begin position="128"/>
        <end position="147"/>
    </location>
</feature>
<feature type="compositionally biased region" description="Basic and acidic residues" evidence="1">
    <location>
        <begin position="134"/>
        <end position="147"/>
    </location>
</feature>
<evidence type="ECO:0000256" key="1">
    <source>
        <dbReference type="SAM" id="MobiDB-lite"/>
    </source>
</evidence>
<feature type="region of interest" description="Disordered" evidence="1">
    <location>
        <begin position="1"/>
        <end position="20"/>
    </location>
</feature>
<dbReference type="OrthoDB" id="4342394at2759"/>
<dbReference type="GeneID" id="8307619"/>
<dbReference type="VEuPathDB" id="FungiDB:PCH_Pc16g11540"/>
<evidence type="ECO:0000256" key="2">
    <source>
        <dbReference type="SAM" id="Phobius"/>
    </source>
</evidence>
<organism evidence="3 4">
    <name type="scientific">Penicillium rubens (strain ATCC 28089 / DSM 1075 / NRRL 1951 / Wisconsin 54-1255)</name>
    <name type="common">Penicillium chrysogenum</name>
    <dbReference type="NCBI Taxonomy" id="500485"/>
    <lineage>
        <taxon>Eukaryota</taxon>
        <taxon>Fungi</taxon>
        <taxon>Dikarya</taxon>
        <taxon>Ascomycota</taxon>
        <taxon>Pezizomycotina</taxon>
        <taxon>Eurotiomycetes</taxon>
        <taxon>Eurotiomycetidae</taxon>
        <taxon>Eurotiales</taxon>
        <taxon>Aspergillaceae</taxon>
        <taxon>Penicillium</taxon>
        <taxon>Penicillium chrysogenum species complex</taxon>
    </lineage>
</organism>
<feature type="transmembrane region" description="Helical" evidence="2">
    <location>
        <begin position="235"/>
        <end position="255"/>
    </location>
</feature>
<dbReference type="AlphaFoldDB" id="B6H9S0"/>
<name>B6H9S0_PENRW</name>
<dbReference type="Proteomes" id="UP000000724">
    <property type="component" value="Contig Pc00c16"/>
</dbReference>
<keyword evidence="4" id="KW-1185">Reference proteome</keyword>